<dbReference type="AlphaFoldDB" id="A0A4Y2D2N6"/>
<accession>A0A4Y2D2N6</accession>
<protein>
    <recommendedName>
        <fullName evidence="3">Mos1 transposase HTH domain-containing protein</fullName>
    </recommendedName>
</protein>
<proteinExistence type="predicted"/>
<dbReference type="EMBL" id="BGPR01000293">
    <property type="protein sequence ID" value="GBM11032.1"/>
    <property type="molecule type" value="Genomic_DNA"/>
</dbReference>
<sequence>MSRVNGKNFMSDGVVHKWGRKFKDRRTDLHDEERQGRKSIATENFVQRVPGSFWSSWNLEIQDVSDQPVYSPDLAMSNFHLFLELKSWLRGQRFQKNELQSNVKAHFTSLA</sequence>
<evidence type="ECO:0000313" key="2">
    <source>
        <dbReference type="Proteomes" id="UP000499080"/>
    </source>
</evidence>
<dbReference type="Gene3D" id="3.30.420.10">
    <property type="entry name" value="Ribonuclease H-like superfamily/Ribonuclease H"/>
    <property type="match status" value="1"/>
</dbReference>
<evidence type="ECO:0000313" key="1">
    <source>
        <dbReference type="EMBL" id="GBM11032.1"/>
    </source>
</evidence>
<organism evidence="1 2">
    <name type="scientific">Araneus ventricosus</name>
    <name type="common">Orbweaver spider</name>
    <name type="synonym">Epeira ventricosa</name>
    <dbReference type="NCBI Taxonomy" id="182803"/>
    <lineage>
        <taxon>Eukaryota</taxon>
        <taxon>Metazoa</taxon>
        <taxon>Ecdysozoa</taxon>
        <taxon>Arthropoda</taxon>
        <taxon>Chelicerata</taxon>
        <taxon>Arachnida</taxon>
        <taxon>Araneae</taxon>
        <taxon>Araneomorphae</taxon>
        <taxon>Entelegynae</taxon>
        <taxon>Araneoidea</taxon>
        <taxon>Araneidae</taxon>
        <taxon>Araneus</taxon>
    </lineage>
</organism>
<dbReference type="PANTHER" id="PTHR46060:SF1">
    <property type="entry name" value="MARINER MOS1 TRANSPOSASE-LIKE PROTEIN"/>
    <property type="match status" value="1"/>
</dbReference>
<name>A0A4Y2D2N6_ARAVE</name>
<evidence type="ECO:0008006" key="3">
    <source>
        <dbReference type="Google" id="ProtNLM"/>
    </source>
</evidence>
<dbReference type="OrthoDB" id="6818839at2759"/>
<dbReference type="Proteomes" id="UP000499080">
    <property type="component" value="Unassembled WGS sequence"/>
</dbReference>
<dbReference type="GO" id="GO:0003676">
    <property type="term" value="F:nucleic acid binding"/>
    <property type="evidence" value="ECO:0007669"/>
    <property type="project" value="InterPro"/>
</dbReference>
<dbReference type="InterPro" id="IPR052709">
    <property type="entry name" value="Transposase-MT_Hybrid"/>
</dbReference>
<comment type="caution">
    <text evidence="1">The sequence shown here is derived from an EMBL/GenBank/DDBJ whole genome shotgun (WGS) entry which is preliminary data.</text>
</comment>
<dbReference type="PANTHER" id="PTHR46060">
    <property type="entry name" value="MARINER MOS1 TRANSPOSASE-LIKE PROTEIN"/>
    <property type="match status" value="1"/>
</dbReference>
<keyword evidence="2" id="KW-1185">Reference proteome</keyword>
<dbReference type="InterPro" id="IPR036397">
    <property type="entry name" value="RNaseH_sf"/>
</dbReference>
<reference evidence="1 2" key="1">
    <citation type="journal article" date="2019" name="Sci. Rep.">
        <title>Orb-weaving spider Araneus ventricosus genome elucidates the spidroin gene catalogue.</title>
        <authorList>
            <person name="Kono N."/>
            <person name="Nakamura H."/>
            <person name="Ohtoshi R."/>
            <person name="Moran D.A.P."/>
            <person name="Shinohara A."/>
            <person name="Yoshida Y."/>
            <person name="Fujiwara M."/>
            <person name="Mori M."/>
            <person name="Tomita M."/>
            <person name="Arakawa K."/>
        </authorList>
    </citation>
    <scope>NUCLEOTIDE SEQUENCE [LARGE SCALE GENOMIC DNA]</scope>
</reference>
<gene>
    <name evidence="1" type="ORF">AVEN_1358_1</name>
</gene>